<feature type="signal peptide" evidence="1">
    <location>
        <begin position="1"/>
        <end position="41"/>
    </location>
</feature>
<evidence type="ECO:0000256" key="1">
    <source>
        <dbReference type="SAM" id="SignalP"/>
    </source>
</evidence>
<dbReference type="InParanoid" id="Q7UIQ7"/>
<dbReference type="EnsemblBacteria" id="CAD77557">
    <property type="protein sequence ID" value="CAD77557"/>
    <property type="gene ID" value="RB12390"/>
</dbReference>
<dbReference type="KEGG" id="rba:RB12390"/>
<evidence type="ECO:0000313" key="3">
    <source>
        <dbReference type="Proteomes" id="UP000001025"/>
    </source>
</evidence>
<dbReference type="EMBL" id="BX294155">
    <property type="protein sequence ID" value="CAD77557.1"/>
    <property type="molecule type" value="Genomic_DNA"/>
</dbReference>
<feature type="chain" id="PRO_5004292074" description="PEP-CTERM protein-sorting domain-containing protein" evidence="1">
    <location>
        <begin position="42"/>
        <end position="239"/>
    </location>
</feature>
<dbReference type="Proteomes" id="UP000001025">
    <property type="component" value="Chromosome"/>
</dbReference>
<protein>
    <recommendedName>
        <fullName evidence="4">PEP-CTERM protein-sorting domain-containing protein</fullName>
    </recommendedName>
</protein>
<organism evidence="2 3">
    <name type="scientific">Rhodopirellula baltica (strain DSM 10527 / NCIMB 13988 / SH1)</name>
    <dbReference type="NCBI Taxonomy" id="243090"/>
    <lineage>
        <taxon>Bacteria</taxon>
        <taxon>Pseudomonadati</taxon>
        <taxon>Planctomycetota</taxon>
        <taxon>Planctomycetia</taxon>
        <taxon>Pirellulales</taxon>
        <taxon>Pirellulaceae</taxon>
        <taxon>Rhodopirellula</taxon>
    </lineage>
</organism>
<accession>Q7UIQ7</accession>
<dbReference type="HOGENOM" id="CLU_1160343_0_0_0"/>
<sequence>MLGSRFQTPVHNFSPRSFGMKFTSFLVCSLLLVSLQNASRAAVVFTDDFSSDPATNGWTELSSAADTATGLIESDGSSAVLRKTGGSSRITLTISRTISSVGFEDILVDFTAFQSLTGYENDDFIRIEYNSGSGFVTLLQDNEVWTGVNNISGDGTSGNDGNVTPTSISTIALGADANENVSLQFRLTADLNATTEDVFFDSFTVSGTATAVPEPSSLAFLSILGLGIAKTNFRVRRFI</sequence>
<dbReference type="eggNOG" id="ENOG5033K8X">
    <property type="taxonomic scope" value="Bacteria"/>
</dbReference>
<proteinExistence type="predicted"/>
<gene>
    <name evidence="2" type="ordered locus">RB12390</name>
</gene>
<dbReference type="STRING" id="243090.RB12390"/>
<keyword evidence="3" id="KW-1185">Reference proteome</keyword>
<evidence type="ECO:0000313" key="2">
    <source>
        <dbReference type="EMBL" id="CAD77557.1"/>
    </source>
</evidence>
<dbReference type="AlphaFoldDB" id="Q7UIQ7"/>
<dbReference type="OrthoDB" id="9984539at2"/>
<reference evidence="2 3" key="1">
    <citation type="journal article" date="2003" name="Proc. Natl. Acad. Sci. U.S.A.">
        <title>Complete genome sequence of the marine planctomycete Pirellula sp. strain 1.</title>
        <authorList>
            <person name="Gloeckner F.O."/>
            <person name="Kube M."/>
            <person name="Bauer M."/>
            <person name="Teeling H."/>
            <person name="Lombardot T."/>
            <person name="Ludwig W."/>
            <person name="Gade D."/>
            <person name="Beck A."/>
            <person name="Borzym K."/>
            <person name="Heitmann K."/>
            <person name="Rabus R."/>
            <person name="Schlesner H."/>
            <person name="Amann R."/>
            <person name="Reinhardt R."/>
        </authorList>
    </citation>
    <scope>NUCLEOTIDE SEQUENCE [LARGE SCALE GENOMIC DNA]</scope>
    <source>
        <strain evidence="3">DSM 10527 / NCIMB 13988 / SH1</strain>
    </source>
</reference>
<name>Q7UIQ7_RHOBA</name>
<evidence type="ECO:0008006" key="4">
    <source>
        <dbReference type="Google" id="ProtNLM"/>
    </source>
</evidence>
<keyword evidence="1" id="KW-0732">Signal</keyword>